<gene>
    <name evidence="1" type="ordered locus">ZPR_4232</name>
</gene>
<evidence type="ECO:0000313" key="2">
    <source>
        <dbReference type="Proteomes" id="UP000001654"/>
    </source>
</evidence>
<protein>
    <submittedName>
        <fullName evidence="1">Uncharacterized protein</fullName>
    </submittedName>
</protein>
<accession>D5BAZ5</accession>
<dbReference type="EMBL" id="CP001650">
    <property type="protein sequence ID" value="ADF54535.1"/>
    <property type="molecule type" value="Genomic_DNA"/>
</dbReference>
<dbReference type="AlphaFoldDB" id="D5BAZ5"/>
<sequence length="34" mass="3976">MKDFYNKEHSPLIICANALEMALRYAVSLFDKNE</sequence>
<name>D5BAZ5_ZUNPS</name>
<proteinExistence type="predicted"/>
<evidence type="ECO:0000313" key="1">
    <source>
        <dbReference type="EMBL" id="ADF54535.1"/>
    </source>
</evidence>
<dbReference type="KEGG" id="zpr:ZPR_4232"/>
<keyword evidence="2" id="KW-1185">Reference proteome</keyword>
<dbReference type="HOGENOM" id="CLU_3376887_0_0_10"/>
<reference evidence="1 2" key="1">
    <citation type="journal article" date="2010" name="BMC Genomics">
        <title>The complete genome of Zunongwangia profunda SM-A87 reveals its adaptation to the deep-sea environment and ecological role in sedimentary organic nitrogen degradation.</title>
        <authorList>
            <person name="Qin Q.L."/>
            <person name="Zhang X.Y."/>
            <person name="Wang X.M."/>
            <person name="Liu G.M."/>
            <person name="Chen X.L."/>
            <person name="Xie B.B."/>
            <person name="Dang H.Y."/>
            <person name="Zhou B.C."/>
            <person name="Yu J."/>
            <person name="Zhang Y.Z."/>
        </authorList>
    </citation>
    <scope>NUCLEOTIDE SEQUENCE [LARGE SCALE GENOMIC DNA]</scope>
    <source>
        <strain evidence="2">DSM 18752 / CCTCC AB 206139 / SM-A87</strain>
    </source>
</reference>
<organism evidence="1 2">
    <name type="scientific">Zunongwangia profunda (strain DSM 18752 / CCTCC AB 206139 / SM-A87)</name>
    <name type="common">Wangia profunda</name>
    <dbReference type="NCBI Taxonomy" id="655815"/>
    <lineage>
        <taxon>Bacteria</taxon>
        <taxon>Pseudomonadati</taxon>
        <taxon>Bacteroidota</taxon>
        <taxon>Flavobacteriia</taxon>
        <taxon>Flavobacteriales</taxon>
        <taxon>Flavobacteriaceae</taxon>
        <taxon>Zunongwangia</taxon>
    </lineage>
</organism>
<dbReference type="Proteomes" id="UP000001654">
    <property type="component" value="Chromosome"/>
</dbReference>